<organism evidence="2 3">
    <name type="scientific">Kribbella deserti</name>
    <dbReference type="NCBI Taxonomy" id="1926257"/>
    <lineage>
        <taxon>Bacteria</taxon>
        <taxon>Bacillati</taxon>
        <taxon>Actinomycetota</taxon>
        <taxon>Actinomycetes</taxon>
        <taxon>Propionibacteriales</taxon>
        <taxon>Kribbellaceae</taxon>
        <taxon>Kribbella</taxon>
    </lineage>
</organism>
<proteinExistence type="predicted"/>
<dbReference type="RefSeq" id="WP_380052097.1">
    <property type="nucleotide sequence ID" value="NZ_JBHLTC010000032.1"/>
</dbReference>
<evidence type="ECO:0000256" key="1">
    <source>
        <dbReference type="SAM" id="SignalP"/>
    </source>
</evidence>
<sequence length="121" mass="13141">MRRALTALAITAAVLFASAPPAMAGTLSVKGASGELNLWGGRLTVTDTACDDDSVYANWRTDFGETIKLKNEIGCGFYKLEDLPLPPGKQTDVIWRVCVDKSWPTGDLCSGWKRETVYNPS</sequence>
<dbReference type="Proteomes" id="UP001589890">
    <property type="component" value="Unassembled WGS sequence"/>
</dbReference>
<evidence type="ECO:0000313" key="2">
    <source>
        <dbReference type="EMBL" id="MFC0627409.1"/>
    </source>
</evidence>
<keyword evidence="1" id="KW-0732">Signal</keyword>
<feature type="chain" id="PRO_5045376488" description="Secreted protein" evidence="1">
    <location>
        <begin position="25"/>
        <end position="121"/>
    </location>
</feature>
<protein>
    <recommendedName>
        <fullName evidence="4">Secreted protein</fullName>
    </recommendedName>
</protein>
<feature type="signal peptide" evidence="1">
    <location>
        <begin position="1"/>
        <end position="24"/>
    </location>
</feature>
<evidence type="ECO:0008006" key="4">
    <source>
        <dbReference type="Google" id="ProtNLM"/>
    </source>
</evidence>
<keyword evidence="3" id="KW-1185">Reference proteome</keyword>
<name>A0ABV6QS01_9ACTN</name>
<gene>
    <name evidence="2" type="ORF">ACFFGN_25260</name>
</gene>
<evidence type="ECO:0000313" key="3">
    <source>
        <dbReference type="Proteomes" id="UP001589890"/>
    </source>
</evidence>
<accession>A0ABV6QS01</accession>
<dbReference type="EMBL" id="JBHLTC010000032">
    <property type="protein sequence ID" value="MFC0627409.1"/>
    <property type="molecule type" value="Genomic_DNA"/>
</dbReference>
<comment type="caution">
    <text evidence="2">The sequence shown here is derived from an EMBL/GenBank/DDBJ whole genome shotgun (WGS) entry which is preliminary data.</text>
</comment>
<reference evidence="2 3" key="1">
    <citation type="submission" date="2024-09" db="EMBL/GenBank/DDBJ databases">
        <authorList>
            <person name="Sun Q."/>
            <person name="Mori K."/>
        </authorList>
    </citation>
    <scope>NUCLEOTIDE SEQUENCE [LARGE SCALE GENOMIC DNA]</scope>
    <source>
        <strain evidence="2 3">CGMCC 1.15906</strain>
    </source>
</reference>